<dbReference type="Gene3D" id="3.90.550.10">
    <property type="entry name" value="Spore Coat Polysaccharide Biosynthesis Protein SpsA, Chain A"/>
    <property type="match status" value="1"/>
</dbReference>
<dbReference type="PANTHER" id="PTHR43685:SF11">
    <property type="entry name" value="GLYCOSYLTRANSFERASE TAGX-RELATED"/>
    <property type="match status" value="1"/>
</dbReference>
<reference evidence="2 3" key="1">
    <citation type="journal article" date="2018" name="ACS Chem. Biol.">
        <title>Ketoreductase domain dysfunction expands chemodiversity: malyngamide biosynthesis in the cyanobacterium Okeania hirsuta.</title>
        <authorList>
            <person name="Moss N.A."/>
            <person name="Leao T."/>
            <person name="Rankin M."/>
            <person name="McCullough T.M."/>
            <person name="Qu P."/>
            <person name="Korobeynikov A."/>
            <person name="Smith J.L."/>
            <person name="Gerwick L."/>
            <person name="Gerwick W.H."/>
        </authorList>
    </citation>
    <scope>NUCLEOTIDE SEQUENCE [LARGE SCALE GENOMIC DNA]</scope>
    <source>
        <strain evidence="2 3">PAB10Feb10-1</strain>
    </source>
</reference>
<comment type="caution">
    <text evidence="2">The sequence shown here is derived from an EMBL/GenBank/DDBJ whole genome shotgun (WGS) entry which is preliminary data.</text>
</comment>
<dbReference type="AlphaFoldDB" id="A0A3N6PP49"/>
<gene>
    <name evidence="2" type="ORF">D5R40_27180</name>
</gene>
<evidence type="ECO:0000313" key="3">
    <source>
        <dbReference type="Proteomes" id="UP000269154"/>
    </source>
</evidence>
<dbReference type="PANTHER" id="PTHR43685">
    <property type="entry name" value="GLYCOSYLTRANSFERASE"/>
    <property type="match status" value="1"/>
</dbReference>
<dbReference type="RefSeq" id="WP_124145774.1">
    <property type="nucleotide sequence ID" value="NZ_CAWOKI010000115.1"/>
</dbReference>
<evidence type="ECO:0000313" key="2">
    <source>
        <dbReference type="EMBL" id="RQH27543.1"/>
    </source>
</evidence>
<dbReference type="Proteomes" id="UP000269154">
    <property type="component" value="Unassembled WGS sequence"/>
</dbReference>
<proteinExistence type="predicted"/>
<dbReference type="CDD" id="cd00761">
    <property type="entry name" value="Glyco_tranf_GTA_type"/>
    <property type="match status" value="1"/>
</dbReference>
<dbReference type="InterPro" id="IPR001173">
    <property type="entry name" value="Glyco_trans_2-like"/>
</dbReference>
<dbReference type="InterPro" id="IPR050834">
    <property type="entry name" value="Glycosyltransf_2"/>
</dbReference>
<keyword evidence="2" id="KW-0808">Transferase</keyword>
<name>A0A3N6PP49_9CYAN</name>
<dbReference type="GO" id="GO:0016740">
    <property type="term" value="F:transferase activity"/>
    <property type="evidence" value="ECO:0007669"/>
    <property type="project" value="UniProtKB-KW"/>
</dbReference>
<dbReference type="Pfam" id="PF00535">
    <property type="entry name" value="Glycos_transf_2"/>
    <property type="match status" value="1"/>
</dbReference>
<organism evidence="2 3">
    <name type="scientific">Okeania hirsuta</name>
    <dbReference type="NCBI Taxonomy" id="1458930"/>
    <lineage>
        <taxon>Bacteria</taxon>
        <taxon>Bacillati</taxon>
        <taxon>Cyanobacteriota</taxon>
        <taxon>Cyanophyceae</taxon>
        <taxon>Oscillatoriophycideae</taxon>
        <taxon>Oscillatoriales</taxon>
        <taxon>Microcoleaceae</taxon>
        <taxon>Okeania</taxon>
    </lineage>
</organism>
<protein>
    <submittedName>
        <fullName evidence="2">Glycosyltransferase family 2 protein</fullName>
    </submittedName>
</protein>
<dbReference type="SUPFAM" id="SSF53448">
    <property type="entry name" value="Nucleotide-diphospho-sugar transferases"/>
    <property type="match status" value="1"/>
</dbReference>
<dbReference type="OrthoDB" id="440227at2"/>
<keyword evidence="3" id="KW-1185">Reference proteome</keyword>
<accession>A0A3N6PP49</accession>
<dbReference type="EMBL" id="RCBY01000244">
    <property type="protein sequence ID" value="RQH27543.1"/>
    <property type="molecule type" value="Genomic_DNA"/>
</dbReference>
<feature type="domain" description="Glycosyltransferase 2-like" evidence="1">
    <location>
        <begin position="11"/>
        <end position="171"/>
    </location>
</feature>
<dbReference type="InterPro" id="IPR029044">
    <property type="entry name" value="Nucleotide-diphossugar_trans"/>
</dbReference>
<evidence type="ECO:0000259" key="1">
    <source>
        <dbReference type="Pfam" id="PF00535"/>
    </source>
</evidence>
<sequence length="332" mass="38177">MSTTTKTPRVSVIIPVYNGDRYIRQAIESILSQTYQSYEIIVIDDGSTDNTSLVLEPYFKAIRYIYQKNQGVSTARNHGIDLARGELIAFLDADDFFLPDKLTAQVGVFDAQPNLGIVHSGWRRVNQDGETIKDETPWDYVPKLDLEAWLRWKPIGTMGTLMFRRDWLQQVGSFEAGLGQAEDVDLVLRLALQGCEADWLRESTVCYRQHDQNTMRDGRSQARSINGVLDKFFASESLPLEIQLLEKQVRYNTLVWSSWYLYYTGFYSEMVEYLQKSWEYSSFLPVGTVINWIDSFTGFSENVGDDLDADRLAKTSEWQDLMSWVISHSEVS</sequence>